<dbReference type="PANTHER" id="PTHR36203:SF1">
    <property type="entry name" value="ASCORBATE-SPECIFIC PTS SYSTEM EIIA COMPONENT"/>
    <property type="match status" value="1"/>
</dbReference>
<evidence type="ECO:0000256" key="5">
    <source>
        <dbReference type="ARBA" id="ARBA00022679"/>
    </source>
</evidence>
<evidence type="ECO:0000256" key="1">
    <source>
        <dbReference type="ARBA" id="ARBA00004496"/>
    </source>
</evidence>
<evidence type="ECO:0000256" key="2">
    <source>
        <dbReference type="ARBA" id="ARBA00022448"/>
    </source>
</evidence>
<evidence type="ECO:0000256" key="7">
    <source>
        <dbReference type="ARBA" id="ARBA00022777"/>
    </source>
</evidence>
<evidence type="ECO:0000313" key="13">
    <source>
        <dbReference type="Proteomes" id="UP000000845"/>
    </source>
</evidence>
<keyword evidence="3" id="KW-0963">Cytoplasm</keyword>
<evidence type="ECO:0000256" key="6">
    <source>
        <dbReference type="ARBA" id="ARBA00022683"/>
    </source>
</evidence>
<dbReference type="Proteomes" id="UP000000845">
    <property type="component" value="Chromosome"/>
</dbReference>
<evidence type="ECO:0000313" key="12">
    <source>
        <dbReference type="EMBL" id="ACZ10207.1"/>
    </source>
</evidence>
<dbReference type="CDD" id="cd00211">
    <property type="entry name" value="PTS_IIA_fru"/>
    <property type="match status" value="1"/>
</dbReference>
<evidence type="ECO:0000256" key="9">
    <source>
        <dbReference type="ARBA" id="ARBA00041175"/>
    </source>
</evidence>
<dbReference type="InterPro" id="IPR002178">
    <property type="entry name" value="PTS_EIIA_type-2_dom"/>
</dbReference>
<dbReference type="eggNOG" id="COG1762">
    <property type="taxonomic scope" value="Bacteria"/>
</dbReference>
<dbReference type="GO" id="GO:0005737">
    <property type="term" value="C:cytoplasm"/>
    <property type="evidence" value="ECO:0007669"/>
    <property type="project" value="UniProtKB-SubCell"/>
</dbReference>
<dbReference type="GO" id="GO:0009401">
    <property type="term" value="P:phosphoenolpyruvate-dependent sugar phosphotransferase system"/>
    <property type="evidence" value="ECO:0007669"/>
    <property type="project" value="UniProtKB-KW"/>
</dbReference>
<organism evidence="12 13">
    <name type="scientific">Sebaldella termitidis (strain ATCC 33386 / NCTC 11300)</name>
    <dbReference type="NCBI Taxonomy" id="526218"/>
    <lineage>
        <taxon>Bacteria</taxon>
        <taxon>Fusobacteriati</taxon>
        <taxon>Fusobacteriota</taxon>
        <taxon>Fusobacteriia</taxon>
        <taxon>Fusobacteriales</taxon>
        <taxon>Leptotrichiaceae</taxon>
        <taxon>Sebaldella</taxon>
    </lineage>
</organism>
<accession>D1AQE7</accession>
<feature type="domain" description="PTS EIIA type-2" evidence="11">
    <location>
        <begin position="3"/>
        <end position="143"/>
    </location>
</feature>
<dbReference type="SUPFAM" id="SSF55804">
    <property type="entry name" value="Phoshotransferase/anion transport protein"/>
    <property type="match status" value="1"/>
</dbReference>
<evidence type="ECO:0000256" key="10">
    <source>
        <dbReference type="ARBA" id="ARBA00042072"/>
    </source>
</evidence>
<dbReference type="InterPro" id="IPR016152">
    <property type="entry name" value="PTrfase/Anion_transptr"/>
</dbReference>
<evidence type="ECO:0000259" key="11">
    <source>
        <dbReference type="PROSITE" id="PS51094"/>
    </source>
</evidence>
<keyword evidence="4" id="KW-0597">Phosphoprotein</keyword>
<dbReference type="RefSeq" id="WP_012862789.1">
    <property type="nucleotide sequence ID" value="NC_013517.1"/>
</dbReference>
<keyword evidence="5" id="KW-0808">Transferase</keyword>
<comment type="function">
    <text evidence="8">The phosphoenolpyruvate-dependent sugar phosphotransferase system (sugar PTS), a major carbohydrate active transport system, catalyzes the phosphorylation of incoming sugar substrates concomitantly with their translocation across the cell membrane. The enzyme II UlaABC PTS system is involved in ascorbate transport.</text>
</comment>
<reference evidence="13" key="1">
    <citation type="submission" date="2009-09" db="EMBL/GenBank/DDBJ databases">
        <title>The complete chromosome of Sebaldella termitidis ATCC 33386.</title>
        <authorList>
            <consortium name="US DOE Joint Genome Institute (JGI-PGF)"/>
            <person name="Lucas S."/>
            <person name="Copeland A."/>
            <person name="Lapidus A."/>
            <person name="Glavina del Rio T."/>
            <person name="Dalin E."/>
            <person name="Tice H."/>
            <person name="Bruce D."/>
            <person name="Goodwin L."/>
            <person name="Pitluck S."/>
            <person name="Kyrpides N."/>
            <person name="Mavromatis K."/>
            <person name="Ivanova N."/>
            <person name="Mikhailova N."/>
            <person name="Sims D."/>
            <person name="Meincke L."/>
            <person name="Brettin T."/>
            <person name="Detter J.C."/>
            <person name="Han C."/>
            <person name="Larimer F."/>
            <person name="Land M."/>
            <person name="Hauser L."/>
            <person name="Markowitz V."/>
            <person name="Cheng J.F."/>
            <person name="Hugenholtz P."/>
            <person name="Woyke T."/>
            <person name="Wu D."/>
            <person name="Eisen J.A."/>
        </authorList>
    </citation>
    <scope>NUCLEOTIDE SEQUENCE [LARGE SCALE GENOMIC DNA]</scope>
    <source>
        <strain evidence="13">ATCC 33386 / NCTC 11300</strain>
    </source>
</reference>
<keyword evidence="2" id="KW-0813">Transport</keyword>
<dbReference type="GO" id="GO:0016301">
    <property type="term" value="F:kinase activity"/>
    <property type="evidence" value="ECO:0007669"/>
    <property type="project" value="UniProtKB-KW"/>
</dbReference>
<keyword evidence="13" id="KW-1185">Reference proteome</keyword>
<dbReference type="AlphaFoldDB" id="D1AQE7"/>
<keyword evidence="6" id="KW-0598">Phosphotransferase system</keyword>
<dbReference type="PROSITE" id="PS51094">
    <property type="entry name" value="PTS_EIIA_TYPE_2"/>
    <property type="match status" value="1"/>
</dbReference>
<gene>
    <name evidence="12" type="ordered locus">Sterm_3368</name>
</gene>
<protein>
    <recommendedName>
        <fullName evidence="9">Ascorbate-specific PTS system EIIA component</fullName>
    </recommendedName>
    <alternativeName>
        <fullName evidence="10">Ascorbate-specific phosphotransferase enzyme IIA component</fullName>
    </alternativeName>
</protein>
<dbReference type="Gene3D" id="3.40.930.10">
    <property type="entry name" value="Mannitol-specific EII, Chain A"/>
    <property type="match status" value="1"/>
</dbReference>
<dbReference type="PANTHER" id="PTHR36203">
    <property type="entry name" value="ASCORBATE-SPECIFIC PTS SYSTEM EIIA COMPONENT"/>
    <property type="match status" value="1"/>
</dbReference>
<dbReference type="Pfam" id="PF00359">
    <property type="entry name" value="PTS_EIIA_2"/>
    <property type="match status" value="1"/>
</dbReference>
<dbReference type="HOGENOM" id="CLU_072531_2_0_0"/>
<reference evidence="12 13" key="2">
    <citation type="journal article" date="2010" name="Stand. Genomic Sci.">
        <title>Complete genome sequence of Sebaldella termitidis type strain (NCTC 11300).</title>
        <authorList>
            <person name="Harmon-Smith M."/>
            <person name="Celia L."/>
            <person name="Chertkov O."/>
            <person name="Lapidus A."/>
            <person name="Copeland A."/>
            <person name="Glavina Del Rio T."/>
            <person name="Nolan M."/>
            <person name="Lucas S."/>
            <person name="Tice H."/>
            <person name="Cheng J.F."/>
            <person name="Han C."/>
            <person name="Detter J.C."/>
            <person name="Bruce D."/>
            <person name="Goodwin L."/>
            <person name="Pitluck S."/>
            <person name="Pati A."/>
            <person name="Liolios K."/>
            <person name="Ivanova N."/>
            <person name="Mavromatis K."/>
            <person name="Mikhailova N."/>
            <person name="Chen A."/>
            <person name="Palaniappan K."/>
            <person name="Land M."/>
            <person name="Hauser L."/>
            <person name="Chang Y.J."/>
            <person name="Jeffries C.D."/>
            <person name="Brettin T."/>
            <person name="Goker M."/>
            <person name="Beck B."/>
            <person name="Bristow J."/>
            <person name="Eisen J.A."/>
            <person name="Markowitz V."/>
            <person name="Hugenholtz P."/>
            <person name="Kyrpides N.C."/>
            <person name="Klenk H.P."/>
            <person name="Chen F."/>
        </authorList>
    </citation>
    <scope>NUCLEOTIDE SEQUENCE [LARGE SCALE GENOMIC DNA]</scope>
    <source>
        <strain evidence="13">ATCC 33386 / NCTC 11300</strain>
    </source>
</reference>
<sequence>MLKEFLNGNINLIKGTSDWEESVKTAANPLLEKGFISENYVNAMINDIKRLGFYIVLREGVAMPHSRPENGVSKTAMSLLKLKEPVKYGENEVKLIFILAAEDSEKHIEALTGFSELLQNDEEVEALMKAETTEEVIGIINKY</sequence>
<dbReference type="InterPro" id="IPR051351">
    <property type="entry name" value="Ascorbate-PTS_EIIA_comp"/>
</dbReference>
<dbReference type="KEGG" id="str:Sterm_3368"/>
<evidence type="ECO:0000256" key="4">
    <source>
        <dbReference type="ARBA" id="ARBA00022553"/>
    </source>
</evidence>
<evidence type="ECO:0000256" key="8">
    <source>
        <dbReference type="ARBA" id="ARBA00037387"/>
    </source>
</evidence>
<keyword evidence="7" id="KW-0418">Kinase</keyword>
<dbReference type="STRING" id="526218.Sterm_3368"/>
<comment type="subcellular location">
    <subcellularLocation>
        <location evidence="1">Cytoplasm</location>
    </subcellularLocation>
</comment>
<evidence type="ECO:0000256" key="3">
    <source>
        <dbReference type="ARBA" id="ARBA00022490"/>
    </source>
</evidence>
<proteinExistence type="predicted"/>
<name>D1AQE7_SEBTE</name>
<dbReference type="EMBL" id="CP001739">
    <property type="protein sequence ID" value="ACZ10207.1"/>
    <property type="molecule type" value="Genomic_DNA"/>
</dbReference>